<gene>
    <name evidence="2" type="ORF">C4900_13790</name>
</gene>
<dbReference type="InterPro" id="IPR001633">
    <property type="entry name" value="EAL_dom"/>
</dbReference>
<sequence>MGWPRLRTARPMMEAACDAPAWDVEAECQSRLRVLLQTLADPGVAGDPGDTRLLSHVCHGLVRSSAFVAWCGYCVRTERDHFESRCLAGTAKTRLRIRKEAAGPVWQAAQEQAVVVWGPAGDPPPAWMVGLGPDVREIACFPFGQPDRDVVDIIGVRQAGYFERVGLIYFLTFSHVGRLALQLHDPALRDPLTHLPNRRLFLERLTQARNKSRRDGRFLGIAILDFDGFKEVNDRFGHMAGDDLLSQAAQRVRRTLRADDMLARLGGDEFGLLLWDIHARDLDKVCERMLSDLRRPFRLANGDAAVISASIGITCYPSDMSSPASLLRHADAALYEAKRQGRDQYQAHTVALRARMTCHGAAHEHMAQALFDRRLLFHYQPLVRLTHPERPVFGVEALLRWRDKEGRLRTAGDLGDSLDHPRFARNIGRLALARALSQAASWQVQGLTLRVAINISPYHLLDRRFCADIEDALARHPDVAPQRLEIEVTESAPLPDFERAHAALAHCARLGIRIGLDDFGTGHASLSYLQRFPAQTIKIDRSFLQDIVANPRDLAIIGGIAATARILGLDVVAEGVEYPEQARLLKDIGCERMQGYWVAAPMPPEDIPGWVARYHLPRSLLSSSPSGNSGVAHARQRRNTGAHAAHPATVVTGFLAEDFS</sequence>
<dbReference type="SMART" id="SM00052">
    <property type="entry name" value="EAL"/>
    <property type="match status" value="1"/>
</dbReference>
<dbReference type="InterPro" id="IPR043128">
    <property type="entry name" value="Rev_trsase/Diguanyl_cyclase"/>
</dbReference>
<dbReference type="OrthoDB" id="9804951at2"/>
<comment type="cofactor">
    <cofactor evidence="1">
        <name>Mg(2+)</name>
        <dbReference type="ChEBI" id="CHEBI:18420"/>
    </cofactor>
</comment>
<dbReference type="NCBIfam" id="TIGR00254">
    <property type="entry name" value="GGDEF"/>
    <property type="match status" value="1"/>
</dbReference>
<dbReference type="InterPro" id="IPR029787">
    <property type="entry name" value="Nucleotide_cyclase"/>
</dbReference>
<dbReference type="InterPro" id="IPR035919">
    <property type="entry name" value="EAL_sf"/>
</dbReference>
<evidence type="ECO:0000313" key="2">
    <source>
        <dbReference type="EMBL" id="RCN56823.1"/>
    </source>
</evidence>
<dbReference type="InterPro" id="IPR000160">
    <property type="entry name" value="GGDEF_dom"/>
</dbReference>
<dbReference type="PROSITE" id="PS50883">
    <property type="entry name" value="EAL"/>
    <property type="match status" value="1"/>
</dbReference>
<dbReference type="GO" id="GO:0003824">
    <property type="term" value="F:catalytic activity"/>
    <property type="evidence" value="ECO:0007669"/>
    <property type="project" value="UniProtKB-ARBA"/>
</dbReference>
<dbReference type="Pfam" id="PF00990">
    <property type="entry name" value="GGDEF"/>
    <property type="match status" value="1"/>
</dbReference>
<dbReference type="CDD" id="cd01949">
    <property type="entry name" value="GGDEF"/>
    <property type="match status" value="1"/>
</dbReference>
<name>A0A1C2FXC5_9GAMM</name>
<dbReference type="CDD" id="cd01948">
    <property type="entry name" value="EAL"/>
    <property type="match status" value="1"/>
</dbReference>
<dbReference type="InterPro" id="IPR052155">
    <property type="entry name" value="Biofilm_reg_signaling"/>
</dbReference>
<dbReference type="PROSITE" id="PS50887">
    <property type="entry name" value="GGDEF"/>
    <property type="match status" value="1"/>
</dbReference>
<evidence type="ECO:0000313" key="3">
    <source>
        <dbReference type="Proteomes" id="UP000253250"/>
    </source>
</evidence>
<dbReference type="SMART" id="SM00267">
    <property type="entry name" value="GGDEF"/>
    <property type="match status" value="1"/>
</dbReference>
<dbReference type="FunFam" id="3.30.70.270:FF:000001">
    <property type="entry name" value="Diguanylate cyclase domain protein"/>
    <property type="match status" value="1"/>
</dbReference>
<dbReference type="SUPFAM" id="SSF55073">
    <property type="entry name" value="Nucleotide cyclase"/>
    <property type="match status" value="1"/>
</dbReference>
<evidence type="ECO:0000256" key="1">
    <source>
        <dbReference type="ARBA" id="ARBA00001946"/>
    </source>
</evidence>
<dbReference type="Pfam" id="PF00563">
    <property type="entry name" value="EAL"/>
    <property type="match status" value="1"/>
</dbReference>
<organism evidence="2 3">
    <name type="scientific">Acidiferrobacter thiooxydans</name>
    <dbReference type="NCBI Taxonomy" id="163359"/>
    <lineage>
        <taxon>Bacteria</taxon>
        <taxon>Pseudomonadati</taxon>
        <taxon>Pseudomonadota</taxon>
        <taxon>Gammaproteobacteria</taxon>
        <taxon>Acidiferrobacterales</taxon>
        <taxon>Acidiferrobacteraceae</taxon>
        <taxon>Acidiferrobacter</taxon>
    </lineage>
</organism>
<dbReference type="STRING" id="163359.A9R16_05375"/>
<dbReference type="Proteomes" id="UP000253250">
    <property type="component" value="Unassembled WGS sequence"/>
</dbReference>
<accession>A0A1C2FXC5</accession>
<dbReference type="AlphaFoldDB" id="A0A1C2FXC5"/>
<dbReference type="PANTHER" id="PTHR44757:SF2">
    <property type="entry name" value="BIOFILM ARCHITECTURE MAINTENANCE PROTEIN MBAA"/>
    <property type="match status" value="1"/>
</dbReference>
<dbReference type="SUPFAM" id="SSF141868">
    <property type="entry name" value="EAL domain-like"/>
    <property type="match status" value="1"/>
</dbReference>
<dbReference type="Gene3D" id="3.20.20.450">
    <property type="entry name" value="EAL domain"/>
    <property type="match status" value="1"/>
</dbReference>
<protein>
    <submittedName>
        <fullName evidence="2">Diguanylate cyclase</fullName>
    </submittedName>
</protein>
<comment type="caution">
    <text evidence="2">The sequence shown here is derived from an EMBL/GenBank/DDBJ whole genome shotgun (WGS) entry which is preliminary data.</text>
</comment>
<dbReference type="RefSeq" id="WP_065972280.1">
    <property type="nucleotide sequence ID" value="NZ_CP080624.1"/>
</dbReference>
<reference evidence="2 3" key="1">
    <citation type="submission" date="2018-02" db="EMBL/GenBank/DDBJ databases">
        <title>Insights into the biology of acidophilic members of the Acidiferrobacteraceae family derived from comparative genomic analyses.</title>
        <authorList>
            <person name="Issotta F."/>
            <person name="Thyssen C."/>
            <person name="Mena C."/>
            <person name="Moya A."/>
            <person name="Bellenberg S."/>
            <person name="Sproer C."/>
            <person name="Covarrubias P.C."/>
            <person name="Sand W."/>
            <person name="Quatrini R."/>
            <person name="Vera M."/>
        </authorList>
    </citation>
    <scope>NUCLEOTIDE SEQUENCE [LARGE SCALE GENOMIC DNA]</scope>
    <source>
        <strain evidence="3">m-1</strain>
    </source>
</reference>
<dbReference type="EMBL" id="PSYR01000002">
    <property type="protein sequence ID" value="RCN56823.1"/>
    <property type="molecule type" value="Genomic_DNA"/>
</dbReference>
<keyword evidence="3" id="KW-1185">Reference proteome</keyword>
<proteinExistence type="predicted"/>
<dbReference type="PANTHER" id="PTHR44757">
    <property type="entry name" value="DIGUANYLATE CYCLASE DGCP"/>
    <property type="match status" value="1"/>
</dbReference>
<dbReference type="Gene3D" id="3.30.70.270">
    <property type="match status" value="1"/>
</dbReference>